<sequence>MLQKLLSSGQMTLYERQYTYELLKQVGMPVIRDRMLQILKFLDPGGVASQHLQFTTRPRGAYLVPGPNFVRSIDCHHKLTMYGIEIYAGIDAFSRHGWYIPWIYVCISTRTEVSYLYTGVLPHAIRSDCGTETMMMASTPWPLYQALCPDI</sequence>
<reference evidence="1 2" key="1">
    <citation type="submission" date="2017-04" db="EMBL/GenBank/DDBJ databases">
        <title>Draft genome sequence of Tuber borchii Vittad., a whitish edible truffle.</title>
        <authorList>
            <consortium name="DOE Joint Genome Institute"/>
            <person name="Murat C."/>
            <person name="Kuo A."/>
            <person name="Barry K.W."/>
            <person name="Clum A."/>
            <person name="Dockter R.B."/>
            <person name="Fauchery L."/>
            <person name="Iotti M."/>
            <person name="Kohler A."/>
            <person name="Labutti K."/>
            <person name="Lindquist E.A."/>
            <person name="Lipzen A."/>
            <person name="Ohm R.A."/>
            <person name="Wang M."/>
            <person name="Grigoriev I.V."/>
            <person name="Zambonelli A."/>
            <person name="Martin F.M."/>
        </authorList>
    </citation>
    <scope>NUCLEOTIDE SEQUENCE [LARGE SCALE GENOMIC DNA]</scope>
    <source>
        <strain evidence="1 2">Tbo3840</strain>
    </source>
</reference>
<evidence type="ECO:0000313" key="1">
    <source>
        <dbReference type="EMBL" id="PUU75646.1"/>
    </source>
</evidence>
<accession>A0A2T6ZJM1</accession>
<protein>
    <submittedName>
        <fullName evidence="1">Uncharacterized protein</fullName>
    </submittedName>
</protein>
<dbReference type="PANTHER" id="PTHR46791:SF5">
    <property type="entry name" value="CLR5 DOMAIN-CONTAINING PROTEIN-RELATED"/>
    <property type="match status" value="1"/>
</dbReference>
<dbReference type="EMBL" id="NESQ01000220">
    <property type="protein sequence ID" value="PUU75646.1"/>
    <property type="molecule type" value="Genomic_DNA"/>
</dbReference>
<comment type="caution">
    <text evidence="1">The sequence shown here is derived from an EMBL/GenBank/DDBJ whole genome shotgun (WGS) entry which is preliminary data.</text>
</comment>
<keyword evidence="2" id="KW-1185">Reference proteome</keyword>
<proteinExistence type="predicted"/>
<dbReference type="Proteomes" id="UP000244722">
    <property type="component" value="Unassembled WGS sequence"/>
</dbReference>
<evidence type="ECO:0000313" key="2">
    <source>
        <dbReference type="Proteomes" id="UP000244722"/>
    </source>
</evidence>
<dbReference type="PANTHER" id="PTHR46791">
    <property type="entry name" value="EXPRESSED PROTEIN"/>
    <property type="match status" value="1"/>
</dbReference>
<gene>
    <name evidence="1" type="ORF">B9Z19DRAFT_993694</name>
</gene>
<dbReference type="OrthoDB" id="3780939at2759"/>
<dbReference type="AlphaFoldDB" id="A0A2T6ZJM1"/>
<name>A0A2T6ZJM1_TUBBO</name>
<dbReference type="STRING" id="42251.A0A2T6ZJM1"/>
<organism evidence="1 2">
    <name type="scientific">Tuber borchii</name>
    <name type="common">White truffle</name>
    <dbReference type="NCBI Taxonomy" id="42251"/>
    <lineage>
        <taxon>Eukaryota</taxon>
        <taxon>Fungi</taxon>
        <taxon>Dikarya</taxon>
        <taxon>Ascomycota</taxon>
        <taxon>Pezizomycotina</taxon>
        <taxon>Pezizomycetes</taxon>
        <taxon>Pezizales</taxon>
        <taxon>Tuberaceae</taxon>
        <taxon>Tuber</taxon>
    </lineage>
</organism>